<keyword evidence="9 16" id="KW-1133">Transmembrane helix</keyword>
<feature type="region of interest" description="Disordered" evidence="15">
    <location>
        <begin position="400"/>
        <end position="421"/>
    </location>
</feature>
<evidence type="ECO:0000256" key="3">
    <source>
        <dbReference type="ARBA" id="ARBA00022692"/>
    </source>
</evidence>
<dbReference type="AlphaFoldDB" id="H3A7Y8"/>
<dbReference type="InParanoid" id="H3A7Y8"/>
<dbReference type="PRINTS" id="PR00205">
    <property type="entry name" value="CADHERIN"/>
</dbReference>
<evidence type="ECO:0000256" key="14">
    <source>
        <dbReference type="RuleBase" id="RU004357"/>
    </source>
</evidence>
<name>H3A7Y8_LATCH</name>
<dbReference type="InterPro" id="IPR020894">
    <property type="entry name" value="Cadherin_CS"/>
</dbReference>
<evidence type="ECO:0000256" key="17">
    <source>
        <dbReference type="SAM" id="SignalP"/>
    </source>
</evidence>
<dbReference type="FunFam" id="2.60.40.60:FF:000017">
    <property type="entry name" value="Cadherin 24"/>
    <property type="match status" value="1"/>
</dbReference>
<feature type="domain" description="Cadherin" evidence="18">
    <location>
        <begin position="270"/>
        <end position="384"/>
    </location>
</feature>
<dbReference type="PANTHER" id="PTHR24027">
    <property type="entry name" value="CADHERIN-23"/>
    <property type="match status" value="1"/>
</dbReference>
<dbReference type="EMBL" id="AFYH01201197">
    <property type="status" value="NOT_ANNOTATED_CDS"/>
    <property type="molecule type" value="Genomic_DNA"/>
</dbReference>
<keyword evidence="5 17" id="KW-0732">Signal</keyword>
<evidence type="ECO:0000256" key="15">
    <source>
        <dbReference type="SAM" id="MobiDB-lite"/>
    </source>
</evidence>
<dbReference type="GO" id="GO:0008013">
    <property type="term" value="F:beta-catenin binding"/>
    <property type="evidence" value="ECO:0007669"/>
    <property type="project" value="TreeGrafter"/>
</dbReference>
<evidence type="ECO:0000259" key="18">
    <source>
        <dbReference type="PROSITE" id="PS50268"/>
    </source>
</evidence>
<keyword evidence="7 12" id="KW-0106">Calcium</keyword>
<keyword evidence="10 16" id="KW-0472">Membrane</keyword>
<keyword evidence="20" id="KW-1185">Reference proteome</keyword>
<dbReference type="GO" id="GO:0016477">
    <property type="term" value="P:cell migration"/>
    <property type="evidence" value="ECO:0007669"/>
    <property type="project" value="TreeGrafter"/>
</dbReference>
<dbReference type="Pfam" id="PF00028">
    <property type="entry name" value="Cadherin"/>
    <property type="match status" value="4"/>
</dbReference>
<dbReference type="EMBL" id="AFYH01201194">
    <property type="status" value="NOT_ANNOTATED_CDS"/>
    <property type="molecule type" value="Genomic_DNA"/>
</dbReference>
<dbReference type="GO" id="GO:0005509">
    <property type="term" value="F:calcium ion binding"/>
    <property type="evidence" value="ECO:0007669"/>
    <property type="project" value="UniProtKB-UniRule"/>
</dbReference>
<dbReference type="Gene3D" id="2.60.40.60">
    <property type="entry name" value="Cadherins"/>
    <property type="match status" value="5"/>
</dbReference>
<feature type="domain" description="Cadherin" evidence="18">
    <location>
        <begin position="81"/>
        <end position="160"/>
    </location>
</feature>
<evidence type="ECO:0000313" key="20">
    <source>
        <dbReference type="Proteomes" id="UP000008672"/>
    </source>
</evidence>
<dbReference type="STRING" id="7897.ENSLACP00000005759"/>
<dbReference type="EMBL" id="AFYH01201193">
    <property type="status" value="NOT_ANNOTATED_CDS"/>
    <property type="molecule type" value="Genomic_DNA"/>
</dbReference>
<reference evidence="20" key="1">
    <citation type="submission" date="2011-08" db="EMBL/GenBank/DDBJ databases">
        <title>The draft genome of Latimeria chalumnae.</title>
        <authorList>
            <person name="Di Palma F."/>
            <person name="Alfoldi J."/>
            <person name="Johnson J."/>
            <person name="Berlin A."/>
            <person name="Gnerre S."/>
            <person name="Jaffe D."/>
            <person name="MacCallum I."/>
            <person name="Young S."/>
            <person name="Walker B.J."/>
            <person name="Lander E."/>
            <person name="Lindblad-Toh K."/>
        </authorList>
    </citation>
    <scope>NUCLEOTIDE SEQUENCE [LARGE SCALE GENOMIC DNA]</scope>
    <source>
        <strain evidence="20">Wild caught</strain>
    </source>
</reference>
<dbReference type="PANTHER" id="PTHR24027:SF323">
    <property type="entry name" value="CADHERIN-19"/>
    <property type="match status" value="1"/>
</dbReference>
<dbReference type="EMBL" id="AFYH01201192">
    <property type="status" value="NOT_ANNOTATED_CDS"/>
    <property type="molecule type" value="Genomic_DNA"/>
</dbReference>
<dbReference type="SUPFAM" id="SSF49313">
    <property type="entry name" value="Cadherin-like"/>
    <property type="match status" value="5"/>
</dbReference>
<dbReference type="FunFam" id="4.10.900.10:FF:000001">
    <property type="entry name" value="Cadherin 2"/>
    <property type="match status" value="1"/>
</dbReference>
<evidence type="ECO:0000256" key="5">
    <source>
        <dbReference type="ARBA" id="ARBA00022729"/>
    </source>
</evidence>
<dbReference type="FunFam" id="2.60.40.60:FF:000008">
    <property type="entry name" value="Cadherin 24"/>
    <property type="match status" value="1"/>
</dbReference>
<dbReference type="GO" id="GO:0007156">
    <property type="term" value="P:homophilic cell adhesion via plasma membrane adhesion molecules"/>
    <property type="evidence" value="ECO:0007669"/>
    <property type="project" value="InterPro"/>
</dbReference>
<evidence type="ECO:0000256" key="10">
    <source>
        <dbReference type="ARBA" id="ARBA00023136"/>
    </source>
</evidence>
<dbReference type="EMBL" id="AFYH01201196">
    <property type="status" value="NOT_ANNOTATED_CDS"/>
    <property type="molecule type" value="Genomic_DNA"/>
</dbReference>
<evidence type="ECO:0000256" key="6">
    <source>
        <dbReference type="ARBA" id="ARBA00022737"/>
    </source>
</evidence>
<feature type="domain" description="Cadherin" evidence="18">
    <location>
        <begin position="161"/>
        <end position="269"/>
    </location>
</feature>
<dbReference type="GO" id="GO:0016342">
    <property type="term" value="C:catenin complex"/>
    <property type="evidence" value="ECO:0007669"/>
    <property type="project" value="TreeGrafter"/>
</dbReference>
<dbReference type="GO" id="GO:0045296">
    <property type="term" value="F:cadherin binding"/>
    <property type="evidence" value="ECO:0007669"/>
    <property type="project" value="TreeGrafter"/>
</dbReference>
<accession>H3A7Y8</accession>
<dbReference type="eggNOG" id="KOG3594">
    <property type="taxonomic scope" value="Eukaryota"/>
</dbReference>
<dbReference type="SMART" id="SM00112">
    <property type="entry name" value="CA"/>
    <property type="match status" value="5"/>
</dbReference>
<evidence type="ECO:0000256" key="9">
    <source>
        <dbReference type="ARBA" id="ARBA00022989"/>
    </source>
</evidence>
<evidence type="ECO:0000256" key="16">
    <source>
        <dbReference type="SAM" id="Phobius"/>
    </source>
</evidence>
<keyword evidence="8 13" id="KW-0130">Cell adhesion</keyword>
<dbReference type="Gene3D" id="4.10.900.10">
    <property type="entry name" value="TCF3-CBD (Catenin binding domain)"/>
    <property type="match status" value="1"/>
</dbReference>
<dbReference type="GO" id="GO:0000902">
    <property type="term" value="P:cell morphogenesis"/>
    <property type="evidence" value="ECO:0007669"/>
    <property type="project" value="TreeGrafter"/>
</dbReference>
<dbReference type="PROSITE" id="PS00232">
    <property type="entry name" value="CADHERIN_1"/>
    <property type="match status" value="2"/>
</dbReference>
<evidence type="ECO:0000256" key="11">
    <source>
        <dbReference type="ARBA" id="ARBA00023180"/>
    </source>
</evidence>
<dbReference type="InterPro" id="IPR015919">
    <property type="entry name" value="Cadherin-like_sf"/>
</dbReference>
<gene>
    <name evidence="19" type="primary">CDH19</name>
</gene>
<dbReference type="EMBL" id="AFYH01201199">
    <property type="status" value="NOT_ANNOTATED_CDS"/>
    <property type="molecule type" value="Genomic_DNA"/>
</dbReference>
<feature type="signal peptide" evidence="17">
    <location>
        <begin position="1"/>
        <end position="25"/>
    </location>
</feature>
<evidence type="ECO:0000256" key="8">
    <source>
        <dbReference type="ARBA" id="ARBA00022889"/>
    </source>
</evidence>
<keyword evidence="4" id="KW-0479">Metal-binding</keyword>
<evidence type="ECO:0000256" key="2">
    <source>
        <dbReference type="ARBA" id="ARBA00022475"/>
    </source>
</evidence>
<feature type="domain" description="Cadherin" evidence="18">
    <location>
        <begin position="489"/>
        <end position="610"/>
    </location>
</feature>
<feature type="domain" description="Cadherin" evidence="18">
    <location>
        <begin position="385"/>
        <end position="489"/>
    </location>
</feature>
<organism evidence="19 20">
    <name type="scientific">Latimeria chalumnae</name>
    <name type="common">Coelacanth</name>
    <dbReference type="NCBI Taxonomy" id="7897"/>
    <lineage>
        <taxon>Eukaryota</taxon>
        <taxon>Metazoa</taxon>
        <taxon>Chordata</taxon>
        <taxon>Craniata</taxon>
        <taxon>Vertebrata</taxon>
        <taxon>Euteleostomi</taxon>
        <taxon>Coelacanthiformes</taxon>
        <taxon>Coelacanthidae</taxon>
        <taxon>Latimeria</taxon>
    </lineage>
</organism>
<evidence type="ECO:0000256" key="4">
    <source>
        <dbReference type="ARBA" id="ARBA00022723"/>
    </source>
</evidence>
<dbReference type="GeneTree" id="ENSGT00940000160137"/>
<comment type="function">
    <text evidence="14">Cadherins are calcium-dependent cell adhesion proteins.</text>
</comment>
<feature type="transmembrane region" description="Helical" evidence="16">
    <location>
        <begin position="621"/>
        <end position="641"/>
    </location>
</feature>
<dbReference type="GO" id="GO:0016339">
    <property type="term" value="P:calcium-dependent cell-cell adhesion via plasma membrane cell adhesion molecules"/>
    <property type="evidence" value="ECO:0007669"/>
    <property type="project" value="TreeGrafter"/>
</dbReference>
<keyword evidence="3 13" id="KW-0812">Transmembrane</keyword>
<dbReference type="CDD" id="cd11304">
    <property type="entry name" value="Cadherin_repeat"/>
    <property type="match status" value="4"/>
</dbReference>
<keyword evidence="6" id="KW-0677">Repeat</keyword>
<dbReference type="Proteomes" id="UP000008672">
    <property type="component" value="Unassembled WGS sequence"/>
</dbReference>
<sequence>RKKNMNCYALMSVVIGMAMIAHCLSSPARPKCNLQRKKHSIPEKHIVSHRRVKRGWVWNQLFVLEEQIGTEPVYVGQIKSDSNMKNGSLQYILSGEGAGTIFTIDESTGIIHALKKLDREAKPIYALRAQAVNKFTHQPVESESEFAIKVQDVNDNEPQFSHKHYTASIPEMSHVGTSVIQVTATDADDPSYGNNAKLVYSILQGQPYFSVEPKTGIIRIALPNMDREAKDHYQVIIQAKDMVGQMGGLSGTATVLISLSDVNDNGPKFQHKLYYFSVPESAPIGTIIGKVVAEDKDLEENAAMNYTIEETDGSNMFDIITEKKTQKGIIVLRKLLDYESKRLHSIKVEVINKYIDSQFQSMGPLKDITNIKISVKDVDEPPVFTTHNYSMEVLENAETSTSVGTVTARDPDSSNNPIRYSIDPDSDLNRMFSIDANSGVIYIAKPLDREVASWHNLSVTAAETKDLALASNASVHIRVVDINDHMPEFPVQYNPYVCENAKSKPNSNRPVKQLKQDRRLDTHSGIVSLESLFPQAQVSPHFKIKFNSDNTANVFTRRSGFSYQEEPIFYLPILIMDNGNPALSSTNTLTVRVCKCDPYGIANSCNAPAFALPFGLDTETLIAILACLLILLVLVLLVLVLQRQKRKPFVEKGEEVRENIVKYDDEGGGEEDTEAFDIAALTSHTIMRKHKPRRNVTLEVQSLCRQSLGIGPDNEIFRKFIQEKLEEADTDPDALPYDSLQTYAFEGNGSVAGSLISSESVSSDLDQNYDYLSDWGPHFRKLADMYGNNDNEVS</sequence>
<reference evidence="19" key="2">
    <citation type="submission" date="2025-08" db="UniProtKB">
        <authorList>
            <consortium name="Ensembl"/>
        </authorList>
    </citation>
    <scope>IDENTIFICATION</scope>
</reference>
<dbReference type="EMBL" id="AFYH01201191">
    <property type="status" value="NOT_ANNOTATED_CDS"/>
    <property type="molecule type" value="Genomic_DNA"/>
</dbReference>
<dbReference type="InterPro" id="IPR000233">
    <property type="entry name" value="Cadherin_Y-type_LIR"/>
</dbReference>
<dbReference type="Pfam" id="PF01049">
    <property type="entry name" value="CADH_Y-type_LIR"/>
    <property type="match status" value="1"/>
</dbReference>
<dbReference type="GO" id="GO:0007043">
    <property type="term" value="P:cell-cell junction assembly"/>
    <property type="evidence" value="ECO:0007669"/>
    <property type="project" value="TreeGrafter"/>
</dbReference>
<dbReference type="InterPro" id="IPR039808">
    <property type="entry name" value="Cadherin"/>
</dbReference>
<keyword evidence="11" id="KW-0325">Glycoprotein</keyword>
<protein>
    <submittedName>
        <fullName evidence="19">Cadherin 19</fullName>
    </submittedName>
</protein>
<dbReference type="EMBL" id="AFYH01201190">
    <property type="status" value="NOT_ANNOTATED_CDS"/>
    <property type="molecule type" value="Genomic_DNA"/>
</dbReference>
<dbReference type="InterPro" id="IPR027397">
    <property type="entry name" value="Catenin-bd_sf"/>
</dbReference>
<reference evidence="19" key="3">
    <citation type="submission" date="2025-09" db="UniProtKB">
        <authorList>
            <consortium name="Ensembl"/>
        </authorList>
    </citation>
    <scope>IDENTIFICATION</scope>
</reference>
<evidence type="ECO:0000256" key="13">
    <source>
        <dbReference type="RuleBase" id="RU003318"/>
    </source>
</evidence>
<keyword evidence="2" id="KW-1003">Cell membrane</keyword>
<dbReference type="GO" id="GO:0034332">
    <property type="term" value="P:adherens junction organization"/>
    <property type="evidence" value="ECO:0007669"/>
    <property type="project" value="TreeGrafter"/>
</dbReference>
<dbReference type="FunFam" id="2.60.40.60:FF:000009">
    <property type="entry name" value="Cadherin 24"/>
    <property type="match status" value="1"/>
</dbReference>
<evidence type="ECO:0000313" key="19">
    <source>
        <dbReference type="Ensembl" id="ENSLACP00000005759.1"/>
    </source>
</evidence>
<dbReference type="Ensembl" id="ENSLACT00000005809.1">
    <property type="protein sequence ID" value="ENSLACP00000005759.1"/>
    <property type="gene ID" value="ENSLACG00000005112.1"/>
</dbReference>
<evidence type="ECO:0000256" key="12">
    <source>
        <dbReference type="PROSITE-ProRule" id="PRU00043"/>
    </source>
</evidence>
<evidence type="ECO:0000256" key="1">
    <source>
        <dbReference type="ARBA" id="ARBA00004251"/>
    </source>
</evidence>
<proteinExistence type="predicted"/>
<dbReference type="EMBL" id="AFYH01201195">
    <property type="status" value="NOT_ANNOTATED_CDS"/>
    <property type="molecule type" value="Genomic_DNA"/>
</dbReference>
<dbReference type="InterPro" id="IPR002126">
    <property type="entry name" value="Cadherin-like_dom"/>
</dbReference>
<dbReference type="GO" id="GO:0044331">
    <property type="term" value="P:cell-cell adhesion mediated by cadherin"/>
    <property type="evidence" value="ECO:0007669"/>
    <property type="project" value="TreeGrafter"/>
</dbReference>
<dbReference type="HOGENOM" id="CLU_005284_3_1_1"/>
<dbReference type="EMBL" id="AFYH01201198">
    <property type="status" value="NOT_ANNOTATED_CDS"/>
    <property type="molecule type" value="Genomic_DNA"/>
</dbReference>
<dbReference type="PROSITE" id="PS50268">
    <property type="entry name" value="CADHERIN_2"/>
    <property type="match status" value="5"/>
</dbReference>
<evidence type="ECO:0000256" key="7">
    <source>
        <dbReference type="ARBA" id="ARBA00022837"/>
    </source>
</evidence>
<comment type="subcellular location">
    <subcellularLocation>
        <location evidence="1 13">Cell membrane</location>
        <topology evidence="1 13">Single-pass type I membrane protein</topology>
    </subcellularLocation>
</comment>
<dbReference type="GO" id="GO:0005912">
    <property type="term" value="C:adherens junction"/>
    <property type="evidence" value="ECO:0007669"/>
    <property type="project" value="TreeGrafter"/>
</dbReference>
<dbReference type="FunFam" id="2.60.40.60:FF:000012">
    <property type="entry name" value="Cadherin 24"/>
    <property type="match status" value="1"/>
</dbReference>
<feature type="chain" id="PRO_5003579667" evidence="17">
    <location>
        <begin position="26"/>
        <end position="794"/>
    </location>
</feature>